<feature type="region of interest" description="Disordered" evidence="1">
    <location>
        <begin position="24"/>
        <end position="47"/>
    </location>
</feature>
<reference evidence="2" key="1">
    <citation type="submission" date="2020-02" db="EMBL/GenBank/DDBJ databases">
        <authorList>
            <person name="Palmer J.M."/>
        </authorList>
    </citation>
    <scope>NUCLEOTIDE SEQUENCE</scope>
    <source>
        <strain evidence="2">EPUS1.4</strain>
        <tissue evidence="2">Thallus</tissue>
    </source>
</reference>
<sequence>MSQEDDENLAIRIKGNVFQELDQSAFLSSSSSPDPSPPTTAGNGSVISLGHQETRSDFASASLISLLNTLSSSLPAAHTPDPTITIQAAAHLTTNHAKWASIPPGPQVTQHTTIRSATSSSTNASTVSITSIPGPARIKAQQAAPFISNLHGIAQQLDLPPSRKDLQPSITAQRGTSANQTVDSAHSPHQRSGKRHSGDLILTVQPENSSAARSVSTPITMLNAMISDMHRSIMTAMCDSGRRLRLYALVEWDLWFWGQGRERESVTGHE</sequence>
<keyword evidence="3" id="KW-1185">Reference proteome</keyword>
<evidence type="ECO:0000313" key="2">
    <source>
        <dbReference type="EMBL" id="KAF7511105.1"/>
    </source>
</evidence>
<dbReference type="AlphaFoldDB" id="A0A8H7E7D6"/>
<protein>
    <submittedName>
        <fullName evidence="2">Uncharacterized protein</fullName>
    </submittedName>
</protein>
<name>A0A8H7E7D6_9EURO</name>
<dbReference type="Proteomes" id="UP000606974">
    <property type="component" value="Unassembled WGS sequence"/>
</dbReference>
<dbReference type="EMBL" id="JAACFV010000023">
    <property type="protein sequence ID" value="KAF7511105.1"/>
    <property type="molecule type" value="Genomic_DNA"/>
</dbReference>
<accession>A0A8H7E7D6</accession>
<evidence type="ECO:0000256" key="1">
    <source>
        <dbReference type="SAM" id="MobiDB-lite"/>
    </source>
</evidence>
<organism evidence="2 3">
    <name type="scientific">Endocarpon pusillum</name>
    <dbReference type="NCBI Taxonomy" id="364733"/>
    <lineage>
        <taxon>Eukaryota</taxon>
        <taxon>Fungi</taxon>
        <taxon>Dikarya</taxon>
        <taxon>Ascomycota</taxon>
        <taxon>Pezizomycotina</taxon>
        <taxon>Eurotiomycetes</taxon>
        <taxon>Chaetothyriomycetidae</taxon>
        <taxon>Verrucariales</taxon>
        <taxon>Verrucariaceae</taxon>
        <taxon>Endocarpon</taxon>
    </lineage>
</organism>
<feature type="compositionally biased region" description="Polar residues" evidence="1">
    <location>
        <begin position="168"/>
        <end position="184"/>
    </location>
</feature>
<feature type="region of interest" description="Disordered" evidence="1">
    <location>
        <begin position="159"/>
        <end position="198"/>
    </location>
</feature>
<comment type="caution">
    <text evidence="2">The sequence shown here is derived from an EMBL/GenBank/DDBJ whole genome shotgun (WGS) entry which is preliminary data.</text>
</comment>
<proteinExistence type="predicted"/>
<gene>
    <name evidence="2" type="ORF">GJ744_005336</name>
</gene>
<evidence type="ECO:0000313" key="3">
    <source>
        <dbReference type="Proteomes" id="UP000606974"/>
    </source>
</evidence>